<dbReference type="EC" id="3.1.3.48" evidence="2"/>
<dbReference type="PANTHER" id="PTHR11717">
    <property type="entry name" value="LOW MOLECULAR WEIGHT PROTEIN TYROSINE PHOSPHATASE"/>
    <property type="match status" value="1"/>
</dbReference>
<sequence>MYKRVLVICAGNLCRSPYAAGRLNALCPELQVASAGLDVTAHGLEGKAADKVAIQVAHEYGLDLEEHKATQLTEALVDSHDVILVMEREQLERFCQYYPDANYKVFLFGLWNGGVNIADPFNRGELAFRLAFDAIDQAAQAWTQKLV</sequence>
<keyword evidence="3" id="KW-0378">Hydrolase</keyword>
<dbReference type="InterPro" id="IPR036196">
    <property type="entry name" value="Ptyr_pPase_sf"/>
</dbReference>
<organism evidence="7 8">
    <name type="scientific">Vibrio porteresiae DSM 19223</name>
    <dbReference type="NCBI Taxonomy" id="1123496"/>
    <lineage>
        <taxon>Bacteria</taxon>
        <taxon>Pseudomonadati</taxon>
        <taxon>Pseudomonadota</taxon>
        <taxon>Gammaproteobacteria</taxon>
        <taxon>Vibrionales</taxon>
        <taxon>Vibrionaceae</taxon>
        <taxon>Vibrio</taxon>
    </lineage>
</organism>
<feature type="domain" description="Phosphotyrosine protein phosphatase I" evidence="6">
    <location>
        <begin position="3"/>
        <end position="145"/>
    </location>
</feature>
<protein>
    <recommendedName>
        <fullName evidence="2">protein-tyrosine-phosphatase</fullName>
        <ecNumber evidence="2">3.1.3.48</ecNumber>
    </recommendedName>
</protein>
<accession>A0ABZ0Q8Y0</accession>
<dbReference type="RefSeq" id="WP_261892667.1">
    <property type="nucleotide sequence ID" value="NZ_AP024895.1"/>
</dbReference>
<name>A0ABZ0Q8Y0_9VIBR</name>
<keyword evidence="4" id="KW-0904">Protein phosphatase</keyword>
<evidence type="ECO:0000256" key="2">
    <source>
        <dbReference type="ARBA" id="ARBA00013064"/>
    </source>
</evidence>
<dbReference type="SUPFAM" id="SSF52788">
    <property type="entry name" value="Phosphotyrosine protein phosphatases I"/>
    <property type="match status" value="1"/>
</dbReference>
<gene>
    <name evidence="7" type="ORF">R8Z52_12065</name>
</gene>
<dbReference type="InterPro" id="IPR017867">
    <property type="entry name" value="Tyr_phospatase_low_mol_wt"/>
</dbReference>
<evidence type="ECO:0000256" key="3">
    <source>
        <dbReference type="ARBA" id="ARBA00022801"/>
    </source>
</evidence>
<evidence type="ECO:0000256" key="4">
    <source>
        <dbReference type="ARBA" id="ARBA00022912"/>
    </source>
</evidence>
<dbReference type="InterPro" id="IPR023485">
    <property type="entry name" value="Ptyr_pPase"/>
</dbReference>
<dbReference type="Proteomes" id="UP001304071">
    <property type="component" value="Chromosome 1"/>
</dbReference>
<evidence type="ECO:0000313" key="8">
    <source>
        <dbReference type="Proteomes" id="UP001304071"/>
    </source>
</evidence>
<dbReference type="Pfam" id="PF01451">
    <property type="entry name" value="LMWPc"/>
    <property type="match status" value="1"/>
</dbReference>
<evidence type="ECO:0000313" key="7">
    <source>
        <dbReference type="EMBL" id="WPC72859.1"/>
    </source>
</evidence>
<evidence type="ECO:0000259" key="6">
    <source>
        <dbReference type="SMART" id="SM00226"/>
    </source>
</evidence>
<dbReference type="InterPro" id="IPR050438">
    <property type="entry name" value="LMW_PTPase"/>
</dbReference>
<dbReference type="PRINTS" id="PR00719">
    <property type="entry name" value="LMWPTPASE"/>
</dbReference>
<proteinExistence type="inferred from homology"/>
<evidence type="ECO:0000256" key="5">
    <source>
        <dbReference type="ARBA" id="ARBA00051722"/>
    </source>
</evidence>
<dbReference type="SMART" id="SM00226">
    <property type="entry name" value="LMWPc"/>
    <property type="match status" value="1"/>
</dbReference>
<dbReference type="EMBL" id="CP138203">
    <property type="protein sequence ID" value="WPC72859.1"/>
    <property type="molecule type" value="Genomic_DNA"/>
</dbReference>
<reference evidence="7 8" key="1">
    <citation type="submission" date="2023-11" db="EMBL/GenBank/DDBJ databases">
        <title>Plant-associative lifestyle of Vibrio porteresiae and its evolutionary dynamics.</title>
        <authorList>
            <person name="Rameshkumar N."/>
            <person name="Kirti K."/>
        </authorList>
    </citation>
    <scope>NUCLEOTIDE SEQUENCE [LARGE SCALE GENOMIC DNA]</scope>
    <source>
        <strain evidence="7 8">MSSRF30</strain>
    </source>
</reference>
<dbReference type="Gene3D" id="3.40.50.2300">
    <property type="match status" value="1"/>
</dbReference>
<evidence type="ECO:0000256" key="1">
    <source>
        <dbReference type="ARBA" id="ARBA00011063"/>
    </source>
</evidence>
<comment type="similarity">
    <text evidence="1">Belongs to the low molecular weight phosphotyrosine protein phosphatase family.</text>
</comment>
<dbReference type="PANTHER" id="PTHR11717:SF31">
    <property type="entry name" value="LOW MOLECULAR WEIGHT PROTEIN-TYROSINE-PHOSPHATASE ETP-RELATED"/>
    <property type="match status" value="1"/>
</dbReference>
<keyword evidence="8" id="KW-1185">Reference proteome</keyword>
<comment type="catalytic activity">
    <reaction evidence="5">
        <text>O-phospho-L-tyrosyl-[protein] + H2O = L-tyrosyl-[protein] + phosphate</text>
        <dbReference type="Rhea" id="RHEA:10684"/>
        <dbReference type="Rhea" id="RHEA-COMP:10136"/>
        <dbReference type="Rhea" id="RHEA-COMP:20101"/>
        <dbReference type="ChEBI" id="CHEBI:15377"/>
        <dbReference type="ChEBI" id="CHEBI:43474"/>
        <dbReference type="ChEBI" id="CHEBI:46858"/>
        <dbReference type="ChEBI" id="CHEBI:61978"/>
        <dbReference type="EC" id="3.1.3.48"/>
    </reaction>
</comment>